<dbReference type="Gene3D" id="1.10.1740.10">
    <property type="match status" value="1"/>
</dbReference>
<evidence type="ECO:0000259" key="6">
    <source>
        <dbReference type="Pfam" id="PF08281"/>
    </source>
</evidence>
<evidence type="ECO:0000313" key="7">
    <source>
        <dbReference type="EMBL" id="MBN7797635.1"/>
    </source>
</evidence>
<organism evidence="7 8">
    <name type="scientific">Parahaliea mediterranea</name>
    <dbReference type="NCBI Taxonomy" id="651086"/>
    <lineage>
        <taxon>Bacteria</taxon>
        <taxon>Pseudomonadati</taxon>
        <taxon>Pseudomonadota</taxon>
        <taxon>Gammaproteobacteria</taxon>
        <taxon>Cellvibrionales</taxon>
        <taxon>Halieaceae</taxon>
        <taxon>Parahaliea</taxon>
    </lineage>
</organism>
<dbReference type="Pfam" id="PF08281">
    <property type="entry name" value="Sigma70_r4_2"/>
    <property type="match status" value="1"/>
</dbReference>
<keyword evidence="2" id="KW-0805">Transcription regulation</keyword>
<dbReference type="Proteomes" id="UP000664303">
    <property type="component" value="Unassembled WGS sequence"/>
</dbReference>
<feature type="domain" description="RNA polymerase sigma-70 region 2" evidence="5">
    <location>
        <begin position="12"/>
        <end position="77"/>
    </location>
</feature>
<dbReference type="EMBL" id="JAFKCZ010000009">
    <property type="protein sequence ID" value="MBN7797635.1"/>
    <property type="molecule type" value="Genomic_DNA"/>
</dbReference>
<dbReference type="PANTHER" id="PTHR43133:SF63">
    <property type="entry name" value="RNA POLYMERASE SIGMA FACTOR FECI-RELATED"/>
    <property type="match status" value="1"/>
</dbReference>
<sequence length="189" mass="21083">MSPGRSAVSQAYLQHRNILRKFLARFLPDPRDVEDVSQEAYLRAYESERGQAVRSPKAFLFRVARNVALNELSRKARALTDYIEDAAGDSEPRGAHTLEETVHSEQRLALFCRAASRLPPQCRRAFLMRKVYGYSHREIAESLGVSTSTVEKHVATGLYRCAQFMAAMDGEIGDRAGDVRQLKGGSGHG</sequence>
<name>A0A939DGE8_9GAMM</name>
<evidence type="ECO:0000256" key="4">
    <source>
        <dbReference type="ARBA" id="ARBA00023163"/>
    </source>
</evidence>
<proteinExistence type="inferred from homology"/>
<evidence type="ECO:0000259" key="5">
    <source>
        <dbReference type="Pfam" id="PF04542"/>
    </source>
</evidence>
<dbReference type="InterPro" id="IPR014284">
    <property type="entry name" value="RNA_pol_sigma-70_dom"/>
</dbReference>
<dbReference type="Pfam" id="PF04542">
    <property type="entry name" value="Sigma70_r2"/>
    <property type="match status" value="1"/>
</dbReference>
<keyword evidence="4" id="KW-0804">Transcription</keyword>
<evidence type="ECO:0000313" key="8">
    <source>
        <dbReference type="Proteomes" id="UP000664303"/>
    </source>
</evidence>
<gene>
    <name evidence="7" type="ORF">JYP50_13575</name>
</gene>
<keyword evidence="3" id="KW-0731">Sigma factor</keyword>
<dbReference type="AlphaFoldDB" id="A0A939DGE8"/>
<dbReference type="InterPro" id="IPR013324">
    <property type="entry name" value="RNA_pol_sigma_r3/r4-like"/>
</dbReference>
<evidence type="ECO:0000256" key="3">
    <source>
        <dbReference type="ARBA" id="ARBA00023082"/>
    </source>
</evidence>
<dbReference type="InterPro" id="IPR013249">
    <property type="entry name" value="RNA_pol_sigma70_r4_t2"/>
</dbReference>
<evidence type="ECO:0000256" key="1">
    <source>
        <dbReference type="ARBA" id="ARBA00010641"/>
    </source>
</evidence>
<dbReference type="InterPro" id="IPR007627">
    <property type="entry name" value="RNA_pol_sigma70_r2"/>
</dbReference>
<dbReference type="InterPro" id="IPR036388">
    <property type="entry name" value="WH-like_DNA-bd_sf"/>
</dbReference>
<dbReference type="SUPFAM" id="SSF88946">
    <property type="entry name" value="Sigma2 domain of RNA polymerase sigma factors"/>
    <property type="match status" value="1"/>
</dbReference>
<evidence type="ECO:0000256" key="2">
    <source>
        <dbReference type="ARBA" id="ARBA00023015"/>
    </source>
</evidence>
<reference evidence="7" key="1">
    <citation type="submission" date="2021-02" db="EMBL/GenBank/DDBJ databases">
        <title>PHA producing bacteria isolated from coastal sediment in Guangdong, Shenzhen.</title>
        <authorList>
            <person name="Zheng W."/>
            <person name="Yu S."/>
            <person name="Huang Y."/>
        </authorList>
    </citation>
    <scope>NUCLEOTIDE SEQUENCE</scope>
    <source>
        <strain evidence="7">TN14-10</strain>
    </source>
</reference>
<dbReference type="InterPro" id="IPR039425">
    <property type="entry name" value="RNA_pol_sigma-70-like"/>
</dbReference>
<dbReference type="SUPFAM" id="SSF88659">
    <property type="entry name" value="Sigma3 and sigma4 domains of RNA polymerase sigma factors"/>
    <property type="match status" value="1"/>
</dbReference>
<dbReference type="NCBIfam" id="TIGR02937">
    <property type="entry name" value="sigma70-ECF"/>
    <property type="match status" value="1"/>
</dbReference>
<dbReference type="InterPro" id="IPR013325">
    <property type="entry name" value="RNA_pol_sigma_r2"/>
</dbReference>
<dbReference type="RefSeq" id="WP_206561086.1">
    <property type="nucleotide sequence ID" value="NZ_JAFKCZ010000009.1"/>
</dbReference>
<dbReference type="Gene3D" id="1.10.10.10">
    <property type="entry name" value="Winged helix-like DNA-binding domain superfamily/Winged helix DNA-binding domain"/>
    <property type="match status" value="1"/>
</dbReference>
<comment type="caution">
    <text evidence="7">The sequence shown here is derived from an EMBL/GenBank/DDBJ whole genome shotgun (WGS) entry which is preliminary data.</text>
</comment>
<comment type="similarity">
    <text evidence="1">Belongs to the sigma-70 factor family. ECF subfamily.</text>
</comment>
<keyword evidence="8" id="KW-1185">Reference proteome</keyword>
<dbReference type="GO" id="GO:0016987">
    <property type="term" value="F:sigma factor activity"/>
    <property type="evidence" value="ECO:0007669"/>
    <property type="project" value="UniProtKB-KW"/>
</dbReference>
<dbReference type="GO" id="GO:0003677">
    <property type="term" value="F:DNA binding"/>
    <property type="evidence" value="ECO:0007669"/>
    <property type="project" value="InterPro"/>
</dbReference>
<accession>A0A939DGE8</accession>
<dbReference type="GO" id="GO:0006352">
    <property type="term" value="P:DNA-templated transcription initiation"/>
    <property type="evidence" value="ECO:0007669"/>
    <property type="project" value="InterPro"/>
</dbReference>
<protein>
    <submittedName>
        <fullName evidence="7">RNA polymerase sigma factor</fullName>
    </submittedName>
</protein>
<feature type="domain" description="RNA polymerase sigma factor 70 region 4 type 2" evidence="6">
    <location>
        <begin position="114"/>
        <end position="161"/>
    </location>
</feature>
<dbReference type="PANTHER" id="PTHR43133">
    <property type="entry name" value="RNA POLYMERASE ECF-TYPE SIGMA FACTO"/>
    <property type="match status" value="1"/>
</dbReference>